<dbReference type="Pfam" id="PF00013">
    <property type="entry name" value="KH_1"/>
    <property type="match status" value="1"/>
</dbReference>
<dbReference type="InterPro" id="IPR036345">
    <property type="entry name" value="ExoRNase_PH_dom2_sf"/>
</dbReference>
<sequence length="682" mass="74240">MELNRKIFKTELDGEEISIEVSELAGQTNASVIGKHGNTVVLATVVMGSEDRPGDFFPLTVDYEERFYAAGKIIGSRFVRREGRPSDEATLSARLIDRAIRPLFDHRLRRETHVVVTVLSYDELHDPDIIGLLSVSAALHISDIPWNGPVAGAKSIKKDEDGGLISKAFFAGPEKCVNMIELEGDELSESDAASIFRELFAKIPALVSFQNEIRKSIGKQKVNVIPEDNEDILRTKIKKIIDPEILKAFQEKRGEELKKKVMEGVVADENLKNKADKALAIFEEEVDAFIHREILEFGRRVDGRKFNEIRPLHSEVGLFSITHGSGLFIRGGTQVLAITTLGPSSAEQMVETMETTGKKRFMLHYNFPGFAVGESGRSRGPGRREIGHGALAAKALTAMIPKKEDFPYTIRVVAETLSSNGSSSMASTCAACLSLMDAGVPIRKHVAGIAIGLILDESGTNYKILTDIQGPEDHYGDMDFKVAGTEDGITAIQMDVKIKGITEPIFTEAIKQAKDARLEIIGVMKKALPAARKNVSPYAPKIVKLMIPADKIGAVIGPGGKNINGIIAASMNKISIDIEEDGTVYVSGVDMELVERACKTITASVKEYKVGEIINGRVIKILDFGAIVDLGGGRDGMIHVSELKEGFVKKVEDVVNLGDEVVAKIVKADPDGRIGLSLKNLI</sequence>
<feature type="domain" description="S1 motif" evidence="6">
    <location>
        <begin position="611"/>
        <end position="679"/>
    </location>
</feature>
<dbReference type="Pfam" id="PF00575">
    <property type="entry name" value="S1"/>
    <property type="match status" value="1"/>
</dbReference>
<dbReference type="InterPro" id="IPR003029">
    <property type="entry name" value="S1_domain"/>
</dbReference>
<dbReference type="Gene3D" id="3.30.230.70">
    <property type="entry name" value="GHMP Kinase, N-terminal domain"/>
    <property type="match status" value="2"/>
</dbReference>
<dbReference type="Proteomes" id="UP000034727">
    <property type="component" value="Unassembled WGS sequence"/>
</dbReference>
<evidence type="ECO:0000259" key="6">
    <source>
        <dbReference type="PROSITE" id="PS50126"/>
    </source>
</evidence>
<dbReference type="PATRIC" id="fig|1618663.3.peg.236"/>
<dbReference type="InterPro" id="IPR036456">
    <property type="entry name" value="PNPase_PH_RNA-bd_sf"/>
</dbReference>
<accession>A0A0G1N513</accession>
<dbReference type="InterPro" id="IPR027408">
    <property type="entry name" value="PNPase/RNase_PH_dom_sf"/>
</dbReference>
<dbReference type="InterPro" id="IPR012340">
    <property type="entry name" value="NA-bd_OB-fold"/>
</dbReference>
<dbReference type="HAMAP" id="MF_01595">
    <property type="entry name" value="PNPase"/>
    <property type="match status" value="1"/>
</dbReference>
<dbReference type="PANTHER" id="PTHR11252">
    <property type="entry name" value="POLYRIBONUCLEOTIDE NUCLEOTIDYLTRANSFERASE"/>
    <property type="match status" value="1"/>
</dbReference>
<evidence type="ECO:0000313" key="9">
    <source>
        <dbReference type="Proteomes" id="UP000034727"/>
    </source>
</evidence>
<feature type="binding site" evidence="5">
    <location>
        <position position="473"/>
    </location>
    <ligand>
        <name>Mg(2+)</name>
        <dbReference type="ChEBI" id="CHEBI:18420"/>
    </ligand>
</feature>
<dbReference type="InterPro" id="IPR004087">
    <property type="entry name" value="KH_dom"/>
</dbReference>
<gene>
    <name evidence="5" type="primary">pnp</name>
    <name evidence="8" type="ORF">UX22_C0006G0022</name>
</gene>
<feature type="domain" description="TRAM" evidence="7">
    <location>
        <begin position="10"/>
        <end position="75"/>
    </location>
</feature>
<keyword evidence="5" id="KW-0963">Cytoplasm</keyword>
<organism evidence="8 9">
    <name type="scientific">Candidatus Jorgensenbacteria bacterium GW2011_GWA2_45_9</name>
    <dbReference type="NCBI Taxonomy" id="1618663"/>
    <lineage>
        <taxon>Bacteria</taxon>
        <taxon>Candidatus Joergenseniibacteriota</taxon>
    </lineage>
</organism>
<dbReference type="GO" id="GO:0003723">
    <property type="term" value="F:RNA binding"/>
    <property type="evidence" value="ECO:0007669"/>
    <property type="project" value="UniProtKB-UniRule"/>
</dbReference>
<dbReference type="PIRSF" id="PIRSF005499">
    <property type="entry name" value="PNPase"/>
    <property type="match status" value="1"/>
</dbReference>
<keyword evidence="4 5" id="KW-0694">RNA-binding</keyword>
<evidence type="ECO:0000256" key="2">
    <source>
        <dbReference type="ARBA" id="ARBA00022679"/>
    </source>
</evidence>
<dbReference type="SMART" id="SM00316">
    <property type="entry name" value="S1"/>
    <property type="match status" value="1"/>
</dbReference>
<dbReference type="GO" id="GO:0004654">
    <property type="term" value="F:polyribonucleotide nucleotidyltransferase activity"/>
    <property type="evidence" value="ECO:0007669"/>
    <property type="project" value="UniProtKB-UniRule"/>
</dbReference>
<dbReference type="SUPFAM" id="SSF54211">
    <property type="entry name" value="Ribosomal protein S5 domain 2-like"/>
    <property type="match status" value="2"/>
</dbReference>
<keyword evidence="5" id="KW-0460">Magnesium</keyword>
<name>A0A0G1N513_9BACT</name>
<dbReference type="CDD" id="cd11364">
    <property type="entry name" value="RNase_PH_PNPase_2"/>
    <property type="match status" value="1"/>
</dbReference>
<proteinExistence type="inferred from homology"/>
<evidence type="ECO:0000259" key="7">
    <source>
        <dbReference type="PROSITE" id="PS50926"/>
    </source>
</evidence>
<dbReference type="AlphaFoldDB" id="A0A0G1N513"/>
<reference evidence="8 9" key="1">
    <citation type="journal article" date="2015" name="Nature">
        <title>rRNA introns, odd ribosomes, and small enigmatic genomes across a large radiation of phyla.</title>
        <authorList>
            <person name="Brown C.T."/>
            <person name="Hug L.A."/>
            <person name="Thomas B.C."/>
            <person name="Sharon I."/>
            <person name="Castelle C.J."/>
            <person name="Singh A."/>
            <person name="Wilkins M.J."/>
            <person name="Williams K.H."/>
            <person name="Banfield J.F."/>
        </authorList>
    </citation>
    <scope>NUCLEOTIDE SEQUENCE [LARGE SCALE GENOMIC DNA]</scope>
</reference>
<dbReference type="SUPFAM" id="SSF50249">
    <property type="entry name" value="Nucleic acid-binding proteins"/>
    <property type="match status" value="1"/>
</dbReference>
<evidence type="ECO:0000313" key="8">
    <source>
        <dbReference type="EMBL" id="KKU15614.1"/>
    </source>
</evidence>
<evidence type="ECO:0000256" key="4">
    <source>
        <dbReference type="ARBA" id="ARBA00022884"/>
    </source>
</evidence>
<dbReference type="GO" id="GO:0005829">
    <property type="term" value="C:cytosol"/>
    <property type="evidence" value="ECO:0007669"/>
    <property type="project" value="TreeGrafter"/>
</dbReference>
<comment type="cofactor">
    <cofactor evidence="5">
        <name>Mg(2+)</name>
        <dbReference type="ChEBI" id="CHEBI:18420"/>
    </cofactor>
</comment>
<evidence type="ECO:0000256" key="1">
    <source>
        <dbReference type="ARBA" id="ARBA00007404"/>
    </source>
</evidence>
<dbReference type="InterPro" id="IPR001247">
    <property type="entry name" value="ExoRNase_PH_dom1"/>
</dbReference>
<dbReference type="InterPro" id="IPR002792">
    <property type="entry name" value="TRAM_dom"/>
</dbReference>
<dbReference type="SUPFAM" id="SSF46915">
    <property type="entry name" value="Polynucleotide phosphorylase/guanosine pentaphosphate synthase (PNPase/GPSI), domain 3"/>
    <property type="match status" value="1"/>
</dbReference>
<dbReference type="PANTHER" id="PTHR11252:SF0">
    <property type="entry name" value="POLYRIBONUCLEOTIDE NUCLEOTIDYLTRANSFERASE 1, MITOCHONDRIAL"/>
    <property type="match status" value="1"/>
</dbReference>
<keyword evidence="3 5" id="KW-0548">Nucleotidyltransferase</keyword>
<dbReference type="InterPro" id="IPR004088">
    <property type="entry name" value="KH_dom_type_1"/>
</dbReference>
<dbReference type="EC" id="2.7.7.8" evidence="5"/>
<comment type="subcellular location">
    <subcellularLocation>
        <location evidence="5">Cytoplasm</location>
    </subcellularLocation>
</comment>
<evidence type="ECO:0000256" key="5">
    <source>
        <dbReference type="HAMAP-Rule" id="MF_01595"/>
    </source>
</evidence>
<dbReference type="Gene3D" id="2.40.50.140">
    <property type="entry name" value="Nucleic acid-binding proteins"/>
    <property type="match status" value="1"/>
</dbReference>
<keyword evidence="2 5" id="KW-0808">Transferase</keyword>
<dbReference type="PROSITE" id="PS50084">
    <property type="entry name" value="KH_TYPE_1"/>
    <property type="match status" value="1"/>
</dbReference>
<comment type="catalytic activity">
    <reaction evidence="5">
        <text>RNA(n+1) + phosphate = RNA(n) + a ribonucleoside 5'-diphosphate</text>
        <dbReference type="Rhea" id="RHEA:22096"/>
        <dbReference type="Rhea" id="RHEA-COMP:14527"/>
        <dbReference type="Rhea" id="RHEA-COMP:17342"/>
        <dbReference type="ChEBI" id="CHEBI:43474"/>
        <dbReference type="ChEBI" id="CHEBI:57930"/>
        <dbReference type="ChEBI" id="CHEBI:140395"/>
        <dbReference type="EC" id="2.7.7.8"/>
    </reaction>
</comment>
<dbReference type="PROSITE" id="PS50126">
    <property type="entry name" value="S1"/>
    <property type="match status" value="1"/>
</dbReference>
<evidence type="ECO:0000256" key="3">
    <source>
        <dbReference type="ARBA" id="ARBA00022695"/>
    </source>
</evidence>
<dbReference type="InterPro" id="IPR020568">
    <property type="entry name" value="Ribosomal_Su5_D2-typ_SF"/>
</dbReference>
<dbReference type="CDD" id="cd02393">
    <property type="entry name" value="KH-I_PNPase"/>
    <property type="match status" value="1"/>
</dbReference>
<dbReference type="SMART" id="SM00322">
    <property type="entry name" value="KH"/>
    <property type="match status" value="1"/>
</dbReference>
<protein>
    <recommendedName>
        <fullName evidence="5">Polyribonucleotide nucleotidyltransferase</fullName>
        <ecNumber evidence="5">2.7.7.8</ecNumber>
    </recommendedName>
    <alternativeName>
        <fullName evidence="5">Polynucleotide phosphorylase</fullName>
        <shortName evidence="5">PNPase</shortName>
    </alternativeName>
</protein>
<keyword evidence="5" id="KW-0479">Metal-binding</keyword>
<dbReference type="InterPro" id="IPR036612">
    <property type="entry name" value="KH_dom_type_1_sf"/>
</dbReference>
<dbReference type="SUPFAM" id="SSF54791">
    <property type="entry name" value="Eukaryotic type KH-domain (KH-domain type I)"/>
    <property type="match status" value="1"/>
</dbReference>
<dbReference type="FunFam" id="3.30.1370.10:FF:000001">
    <property type="entry name" value="Polyribonucleotide nucleotidyltransferase"/>
    <property type="match status" value="1"/>
</dbReference>
<dbReference type="Gene3D" id="3.30.1370.10">
    <property type="entry name" value="K Homology domain, type 1"/>
    <property type="match status" value="1"/>
</dbReference>
<comment type="function">
    <text evidence="5">Involved in mRNA degradation. Catalyzes the phosphorolysis of single-stranded polyribonucleotides processively in the 3'- to 5'-direction.</text>
</comment>
<dbReference type="GO" id="GO:0000287">
    <property type="term" value="F:magnesium ion binding"/>
    <property type="evidence" value="ECO:0007669"/>
    <property type="project" value="UniProtKB-UniRule"/>
</dbReference>
<comment type="similarity">
    <text evidence="1 5">Belongs to the polyribonucleotide nucleotidyltransferase family.</text>
</comment>
<dbReference type="SUPFAM" id="SSF55666">
    <property type="entry name" value="Ribonuclease PH domain 2-like"/>
    <property type="match status" value="1"/>
</dbReference>
<dbReference type="NCBIfam" id="NF008805">
    <property type="entry name" value="PRK11824.1"/>
    <property type="match status" value="1"/>
</dbReference>
<dbReference type="GO" id="GO:0006402">
    <property type="term" value="P:mRNA catabolic process"/>
    <property type="evidence" value="ECO:0007669"/>
    <property type="project" value="UniProtKB-UniRule"/>
</dbReference>
<dbReference type="GO" id="GO:0000175">
    <property type="term" value="F:3'-5'-RNA exonuclease activity"/>
    <property type="evidence" value="ECO:0007669"/>
    <property type="project" value="TreeGrafter"/>
</dbReference>
<dbReference type="EMBL" id="LCLJ01000006">
    <property type="protein sequence ID" value="KKU15614.1"/>
    <property type="molecule type" value="Genomic_DNA"/>
</dbReference>
<dbReference type="InterPro" id="IPR012162">
    <property type="entry name" value="PNPase"/>
</dbReference>
<comment type="caution">
    <text evidence="8">The sequence shown here is derived from an EMBL/GenBank/DDBJ whole genome shotgun (WGS) entry which is preliminary data.</text>
</comment>
<dbReference type="PROSITE" id="PS50926">
    <property type="entry name" value="TRAM"/>
    <property type="match status" value="1"/>
</dbReference>
<feature type="binding site" evidence="5">
    <location>
        <position position="479"/>
    </location>
    <ligand>
        <name>Mg(2+)</name>
        <dbReference type="ChEBI" id="CHEBI:18420"/>
    </ligand>
</feature>
<dbReference type="NCBIfam" id="TIGR03591">
    <property type="entry name" value="polynuc_phos"/>
    <property type="match status" value="1"/>
</dbReference>
<dbReference type="Pfam" id="PF01138">
    <property type="entry name" value="RNase_PH"/>
    <property type="match status" value="2"/>
</dbReference>
<dbReference type="GO" id="GO:0006396">
    <property type="term" value="P:RNA processing"/>
    <property type="evidence" value="ECO:0007669"/>
    <property type="project" value="InterPro"/>
</dbReference>